<sequence length="347" mass="39321">MPRRSVSSPLPSRPDLSTILNLHPEEEPWCAGIARTKGRRCQLRTNAMGRQTAVALLGRGTDALHAGRDVHDILCLLAPHVLCTRWHQGQASQLVEKWQACVQAYRDSLVETDDTRSGRRTHSGETRHERDERRRRREQREQRSLDAVERMLDARFDEFTRFMEEGGSSRSRQADTSRRRHDMNADGAPGGNIAGDISQSRTQLVTQQSTRRAQSEVNVRVRGRNVSFRVSITVEIQPIEGAVETEDEENDEEDDERPDQALGRAAPHRPLNDSARRQTIEGECSICLEPLRPRHTTESRSNEPGYGEQSNLSWCRAQCGVNFHSRCINEWLAGAVTCPNCRAAWEV</sequence>
<evidence type="ECO:0000313" key="8">
    <source>
        <dbReference type="Proteomes" id="UP001610444"/>
    </source>
</evidence>
<dbReference type="InterPro" id="IPR013083">
    <property type="entry name" value="Znf_RING/FYVE/PHD"/>
</dbReference>
<dbReference type="EMBL" id="JBFXLR010000050">
    <property type="protein sequence ID" value="KAL2842583.1"/>
    <property type="molecule type" value="Genomic_DNA"/>
</dbReference>
<dbReference type="Gene3D" id="3.30.40.10">
    <property type="entry name" value="Zinc/RING finger domain, C3HC4 (zinc finger)"/>
    <property type="match status" value="1"/>
</dbReference>
<organism evidence="7 8">
    <name type="scientific">Aspergillus pseudodeflectus</name>
    <dbReference type="NCBI Taxonomy" id="176178"/>
    <lineage>
        <taxon>Eukaryota</taxon>
        <taxon>Fungi</taxon>
        <taxon>Dikarya</taxon>
        <taxon>Ascomycota</taxon>
        <taxon>Pezizomycotina</taxon>
        <taxon>Eurotiomycetes</taxon>
        <taxon>Eurotiomycetidae</taxon>
        <taxon>Eurotiales</taxon>
        <taxon>Aspergillaceae</taxon>
        <taxon>Aspergillus</taxon>
        <taxon>Aspergillus subgen. Nidulantes</taxon>
    </lineage>
</organism>
<keyword evidence="3" id="KW-0862">Zinc</keyword>
<comment type="caution">
    <text evidence="7">The sequence shown here is derived from an EMBL/GenBank/DDBJ whole genome shotgun (WGS) entry which is preliminary data.</text>
</comment>
<name>A0ABR4JRB6_9EURO</name>
<evidence type="ECO:0000256" key="2">
    <source>
        <dbReference type="ARBA" id="ARBA00022771"/>
    </source>
</evidence>
<keyword evidence="1" id="KW-0479">Metal-binding</keyword>
<dbReference type="SUPFAM" id="SSF57850">
    <property type="entry name" value="RING/U-box"/>
    <property type="match status" value="1"/>
</dbReference>
<evidence type="ECO:0000313" key="7">
    <source>
        <dbReference type="EMBL" id="KAL2842583.1"/>
    </source>
</evidence>
<feature type="region of interest" description="Disordered" evidence="5">
    <location>
        <begin position="111"/>
        <end position="146"/>
    </location>
</feature>
<dbReference type="RefSeq" id="XP_070895149.1">
    <property type="nucleotide sequence ID" value="XM_071046684.1"/>
</dbReference>
<accession>A0ABR4JRB6</accession>
<evidence type="ECO:0000256" key="5">
    <source>
        <dbReference type="SAM" id="MobiDB-lite"/>
    </source>
</evidence>
<evidence type="ECO:0000256" key="4">
    <source>
        <dbReference type="PROSITE-ProRule" id="PRU00175"/>
    </source>
</evidence>
<proteinExistence type="predicted"/>
<dbReference type="InterPro" id="IPR053238">
    <property type="entry name" value="RING-H2_zinc_finger"/>
</dbReference>
<dbReference type="Proteomes" id="UP001610444">
    <property type="component" value="Unassembled WGS sequence"/>
</dbReference>
<evidence type="ECO:0000256" key="1">
    <source>
        <dbReference type="ARBA" id="ARBA00022723"/>
    </source>
</evidence>
<evidence type="ECO:0000256" key="3">
    <source>
        <dbReference type="ARBA" id="ARBA00022833"/>
    </source>
</evidence>
<gene>
    <name evidence="7" type="ORF">BJX68DRAFT_270522</name>
</gene>
<evidence type="ECO:0000259" key="6">
    <source>
        <dbReference type="PROSITE" id="PS50089"/>
    </source>
</evidence>
<protein>
    <recommendedName>
        <fullName evidence="6">RING-type domain-containing protein</fullName>
    </recommendedName>
</protein>
<dbReference type="PANTHER" id="PTHR14155">
    <property type="entry name" value="RING FINGER DOMAIN-CONTAINING"/>
    <property type="match status" value="1"/>
</dbReference>
<feature type="compositionally biased region" description="Polar residues" evidence="5">
    <location>
        <begin position="197"/>
        <end position="217"/>
    </location>
</feature>
<feature type="compositionally biased region" description="Acidic residues" evidence="5">
    <location>
        <begin position="243"/>
        <end position="257"/>
    </location>
</feature>
<dbReference type="PANTHER" id="PTHR14155:SF627">
    <property type="entry name" value="OS06G0192800 PROTEIN"/>
    <property type="match status" value="1"/>
</dbReference>
<feature type="compositionally biased region" description="Basic and acidic residues" evidence="5">
    <location>
        <begin position="113"/>
        <end position="146"/>
    </location>
</feature>
<dbReference type="InterPro" id="IPR001841">
    <property type="entry name" value="Znf_RING"/>
</dbReference>
<keyword evidence="2 4" id="KW-0863">Zinc-finger</keyword>
<reference evidence="7 8" key="1">
    <citation type="submission" date="2024-07" db="EMBL/GenBank/DDBJ databases">
        <title>Section-level genome sequencing and comparative genomics of Aspergillus sections Usti and Cavernicolus.</title>
        <authorList>
            <consortium name="Lawrence Berkeley National Laboratory"/>
            <person name="Nybo J.L."/>
            <person name="Vesth T.C."/>
            <person name="Theobald S."/>
            <person name="Frisvad J.C."/>
            <person name="Larsen T.O."/>
            <person name="Kjaerboelling I."/>
            <person name="Rothschild-Mancinelli K."/>
            <person name="Lyhne E.K."/>
            <person name="Kogle M.E."/>
            <person name="Barry K."/>
            <person name="Clum A."/>
            <person name="Na H."/>
            <person name="Ledsgaard L."/>
            <person name="Lin J."/>
            <person name="Lipzen A."/>
            <person name="Kuo A."/>
            <person name="Riley R."/>
            <person name="Mondo S."/>
            <person name="LaButti K."/>
            <person name="Haridas S."/>
            <person name="Pangalinan J."/>
            <person name="Salamov A.A."/>
            <person name="Simmons B.A."/>
            <person name="Magnuson J.K."/>
            <person name="Chen J."/>
            <person name="Drula E."/>
            <person name="Henrissat B."/>
            <person name="Wiebenga A."/>
            <person name="Lubbers R.J."/>
            <person name="Gomes A.C."/>
            <person name="Macurrencykelacurrency M.R."/>
            <person name="Stajich J."/>
            <person name="Grigoriev I.V."/>
            <person name="Mortensen U.H."/>
            <person name="De vries R.P."/>
            <person name="Baker S.E."/>
            <person name="Andersen M.R."/>
        </authorList>
    </citation>
    <scope>NUCLEOTIDE SEQUENCE [LARGE SCALE GENOMIC DNA]</scope>
    <source>
        <strain evidence="7 8">CBS 756.74</strain>
    </source>
</reference>
<feature type="region of interest" description="Disordered" evidence="5">
    <location>
        <begin position="163"/>
        <end position="217"/>
    </location>
</feature>
<feature type="region of interest" description="Disordered" evidence="5">
    <location>
        <begin position="239"/>
        <end position="275"/>
    </location>
</feature>
<dbReference type="PROSITE" id="PS50089">
    <property type="entry name" value="ZF_RING_2"/>
    <property type="match status" value="1"/>
</dbReference>
<feature type="domain" description="RING-type" evidence="6">
    <location>
        <begin position="284"/>
        <end position="342"/>
    </location>
</feature>
<dbReference type="GeneID" id="98161848"/>
<keyword evidence="8" id="KW-1185">Reference proteome</keyword>